<feature type="compositionally biased region" description="Pro residues" evidence="1">
    <location>
        <begin position="98"/>
        <end position="107"/>
    </location>
</feature>
<evidence type="ECO:0000313" key="3">
    <source>
        <dbReference type="Proteomes" id="UP001292094"/>
    </source>
</evidence>
<feature type="region of interest" description="Disordered" evidence="1">
    <location>
        <begin position="330"/>
        <end position="398"/>
    </location>
</feature>
<keyword evidence="3" id="KW-1185">Reference proteome</keyword>
<reference evidence="2" key="1">
    <citation type="submission" date="2023-11" db="EMBL/GenBank/DDBJ databases">
        <title>Genome assemblies of two species of porcelain crab, Petrolisthes cinctipes and Petrolisthes manimaculis (Anomura: Porcellanidae).</title>
        <authorList>
            <person name="Angst P."/>
        </authorList>
    </citation>
    <scope>NUCLEOTIDE SEQUENCE</scope>
    <source>
        <strain evidence="2">PB745_02</strain>
        <tissue evidence="2">Gill</tissue>
    </source>
</reference>
<feature type="compositionally biased region" description="Basic and acidic residues" evidence="1">
    <location>
        <begin position="203"/>
        <end position="219"/>
    </location>
</feature>
<feature type="region of interest" description="Disordered" evidence="1">
    <location>
        <begin position="190"/>
        <end position="242"/>
    </location>
</feature>
<sequence>MEGGGVGPELTIYSARYASPQPRPRPTQSTQSTHTHHFHEYSGPSSHAAPGVLSGPSGAPLMSGQPFTGPLSLPAQGPGYWRSGPRRHQHHHHHHTFPPYPPVPPPPPRRDHYHPHGHQSLPHMGVREPPPPPSSGRWDEDPCLLRPHSPTTPCPHNPRVAPPQEDANCFVVMTGHPLPTVSAINPLHVPHRQQQQQQQHLQRQHDHQQNLQRQHEQHQHNLQRQQQHHERQQQQRQKQVEEDAVYSYAGEGIVSPAAVILAQAALEDSDSGGSLTSENIYEEIPENWRGTWSRRSLVQEVLDEYERVRAGHKRVLSALNLDVEALIRPGPHDGTASPDSGLTVSASDSSCEPNLQNYDVPSSHSSNHQGGTKKDRSPPSNDRKNQTDGSPSGGKGRLVKCESLDFKDTFMRRPSGRGRGLMEKLGGVKEKIEKRGWRFPNFSKKGKCSVSTLTLLFLSCVLFYTCTWTLPHLQLMNFYT</sequence>
<feature type="compositionally biased region" description="Basic and acidic residues" evidence="1">
    <location>
        <begin position="227"/>
        <end position="241"/>
    </location>
</feature>
<dbReference type="EMBL" id="JAWZYT010005571">
    <property type="protein sequence ID" value="KAK4290208.1"/>
    <property type="molecule type" value="Genomic_DNA"/>
</dbReference>
<feature type="region of interest" description="Disordered" evidence="1">
    <location>
        <begin position="1"/>
        <end position="160"/>
    </location>
</feature>
<dbReference type="Proteomes" id="UP001292094">
    <property type="component" value="Unassembled WGS sequence"/>
</dbReference>
<evidence type="ECO:0000256" key="1">
    <source>
        <dbReference type="SAM" id="MobiDB-lite"/>
    </source>
</evidence>
<feature type="compositionally biased region" description="Low complexity" evidence="1">
    <location>
        <begin position="192"/>
        <end position="201"/>
    </location>
</feature>
<name>A0AAE1TLR4_9EUCA</name>
<proteinExistence type="predicted"/>
<organism evidence="2 3">
    <name type="scientific">Petrolisthes manimaculis</name>
    <dbReference type="NCBI Taxonomy" id="1843537"/>
    <lineage>
        <taxon>Eukaryota</taxon>
        <taxon>Metazoa</taxon>
        <taxon>Ecdysozoa</taxon>
        <taxon>Arthropoda</taxon>
        <taxon>Crustacea</taxon>
        <taxon>Multicrustacea</taxon>
        <taxon>Malacostraca</taxon>
        <taxon>Eumalacostraca</taxon>
        <taxon>Eucarida</taxon>
        <taxon>Decapoda</taxon>
        <taxon>Pleocyemata</taxon>
        <taxon>Anomura</taxon>
        <taxon>Galatheoidea</taxon>
        <taxon>Porcellanidae</taxon>
        <taxon>Petrolisthes</taxon>
    </lineage>
</organism>
<feature type="compositionally biased region" description="Basic and acidic residues" evidence="1">
    <location>
        <begin position="372"/>
        <end position="386"/>
    </location>
</feature>
<gene>
    <name evidence="2" type="ORF">Pmani_036879</name>
</gene>
<feature type="compositionally biased region" description="Basic residues" evidence="1">
    <location>
        <begin position="84"/>
        <end position="96"/>
    </location>
</feature>
<comment type="caution">
    <text evidence="2">The sequence shown here is derived from an EMBL/GenBank/DDBJ whole genome shotgun (WGS) entry which is preliminary data.</text>
</comment>
<accession>A0AAE1TLR4</accession>
<dbReference type="AlphaFoldDB" id="A0AAE1TLR4"/>
<feature type="compositionally biased region" description="Polar residues" evidence="1">
    <location>
        <begin position="337"/>
        <end position="370"/>
    </location>
</feature>
<evidence type="ECO:0000313" key="2">
    <source>
        <dbReference type="EMBL" id="KAK4290208.1"/>
    </source>
</evidence>
<protein>
    <submittedName>
        <fullName evidence="2">Uncharacterized protein</fullName>
    </submittedName>
</protein>